<protein>
    <submittedName>
        <fullName evidence="2">Alpha/Beta hydrolase protein</fullName>
    </submittedName>
</protein>
<dbReference type="PANTHER" id="PTHR43798">
    <property type="entry name" value="MONOACYLGLYCEROL LIPASE"/>
    <property type="match status" value="1"/>
</dbReference>
<dbReference type="InterPro" id="IPR050266">
    <property type="entry name" value="AB_hydrolase_sf"/>
</dbReference>
<dbReference type="Pfam" id="PF00561">
    <property type="entry name" value="Abhydrolase_1"/>
    <property type="match status" value="1"/>
</dbReference>
<dbReference type="GO" id="GO:0016020">
    <property type="term" value="C:membrane"/>
    <property type="evidence" value="ECO:0007669"/>
    <property type="project" value="TreeGrafter"/>
</dbReference>
<organism evidence="2 3">
    <name type="scientific">Diplogelasinospora grovesii</name>
    <dbReference type="NCBI Taxonomy" id="303347"/>
    <lineage>
        <taxon>Eukaryota</taxon>
        <taxon>Fungi</taxon>
        <taxon>Dikarya</taxon>
        <taxon>Ascomycota</taxon>
        <taxon>Pezizomycotina</taxon>
        <taxon>Sordariomycetes</taxon>
        <taxon>Sordariomycetidae</taxon>
        <taxon>Sordariales</taxon>
        <taxon>Diplogelasinosporaceae</taxon>
        <taxon>Diplogelasinospora</taxon>
    </lineage>
</organism>
<dbReference type="GO" id="GO:0016787">
    <property type="term" value="F:hydrolase activity"/>
    <property type="evidence" value="ECO:0007669"/>
    <property type="project" value="UniProtKB-KW"/>
</dbReference>
<dbReference type="Gene3D" id="3.40.50.1820">
    <property type="entry name" value="alpha/beta hydrolase"/>
    <property type="match status" value="2"/>
</dbReference>
<evidence type="ECO:0000313" key="3">
    <source>
        <dbReference type="Proteomes" id="UP001303473"/>
    </source>
</evidence>
<dbReference type="InterPro" id="IPR029058">
    <property type="entry name" value="AB_hydrolase_fold"/>
</dbReference>
<comment type="caution">
    <text evidence="2">The sequence shown here is derived from an EMBL/GenBank/DDBJ whole genome shotgun (WGS) entry which is preliminary data.</text>
</comment>
<dbReference type="InterPro" id="IPR000073">
    <property type="entry name" value="AB_hydrolase_1"/>
</dbReference>
<keyword evidence="2" id="KW-0378">Hydrolase</keyword>
<dbReference type="SUPFAM" id="SSF53474">
    <property type="entry name" value="alpha/beta-Hydrolases"/>
    <property type="match status" value="1"/>
</dbReference>
<accession>A0AAN6N208</accession>
<reference evidence="3" key="1">
    <citation type="journal article" date="2023" name="Mol. Phylogenet. Evol.">
        <title>Genome-scale phylogeny and comparative genomics of the fungal order Sordariales.</title>
        <authorList>
            <person name="Hensen N."/>
            <person name="Bonometti L."/>
            <person name="Westerberg I."/>
            <person name="Brannstrom I.O."/>
            <person name="Guillou S."/>
            <person name="Cros-Aarteil S."/>
            <person name="Calhoun S."/>
            <person name="Haridas S."/>
            <person name="Kuo A."/>
            <person name="Mondo S."/>
            <person name="Pangilinan J."/>
            <person name="Riley R."/>
            <person name="LaButti K."/>
            <person name="Andreopoulos B."/>
            <person name="Lipzen A."/>
            <person name="Chen C."/>
            <person name="Yan M."/>
            <person name="Daum C."/>
            <person name="Ng V."/>
            <person name="Clum A."/>
            <person name="Steindorff A."/>
            <person name="Ohm R.A."/>
            <person name="Martin F."/>
            <person name="Silar P."/>
            <person name="Natvig D.O."/>
            <person name="Lalanne C."/>
            <person name="Gautier V."/>
            <person name="Ament-Velasquez S.L."/>
            <person name="Kruys A."/>
            <person name="Hutchinson M.I."/>
            <person name="Powell A.J."/>
            <person name="Barry K."/>
            <person name="Miller A.N."/>
            <person name="Grigoriev I.V."/>
            <person name="Debuchy R."/>
            <person name="Gladieux P."/>
            <person name="Hiltunen Thoren M."/>
            <person name="Johannesson H."/>
        </authorList>
    </citation>
    <scope>NUCLEOTIDE SEQUENCE [LARGE SCALE GENOMIC DNA]</scope>
    <source>
        <strain evidence="3">CBS 340.73</strain>
    </source>
</reference>
<proteinExistence type="predicted"/>
<keyword evidence="3" id="KW-1185">Reference proteome</keyword>
<evidence type="ECO:0000313" key="2">
    <source>
        <dbReference type="EMBL" id="KAK3937696.1"/>
    </source>
</evidence>
<dbReference type="Proteomes" id="UP001303473">
    <property type="component" value="Unassembled WGS sequence"/>
</dbReference>
<feature type="domain" description="AB hydrolase-1" evidence="1">
    <location>
        <begin position="35"/>
        <end position="104"/>
    </location>
</feature>
<dbReference type="EMBL" id="MU853847">
    <property type="protein sequence ID" value="KAK3937696.1"/>
    <property type="molecule type" value="Genomic_DNA"/>
</dbReference>
<gene>
    <name evidence="2" type="ORF">QBC46DRAFT_451741</name>
</gene>
<dbReference type="PANTHER" id="PTHR43798:SF33">
    <property type="entry name" value="HYDROLASE, PUTATIVE (AFU_ORTHOLOGUE AFUA_2G14860)-RELATED"/>
    <property type="match status" value="1"/>
</dbReference>
<dbReference type="AlphaFoldDB" id="A0AAN6N208"/>
<name>A0AAN6N208_9PEZI</name>
<evidence type="ECO:0000259" key="1">
    <source>
        <dbReference type="Pfam" id="PF00561"/>
    </source>
</evidence>
<sequence length="253" mass="28008">MALSPLATLVPTIISTDGTKIWAAQAGRSARDDVPVIIFIPGFACSSLFFEKQFSDQTLLDNYRLITYEPRGQGRSDQPLDKGSYASARHAEDFRAVCQAFGARRYEEVANPLIFNVFGPMLSADPNEVAGGLAGFLESCFLEENTKGVSYTTWSAMIGGIAQQKPAARELMMAERVDQDSSILKKAAADKLPIMAVIGEHDIHMFPDRVEQCTVNLGERAEFKLISEAGHAVMWEKPEKVNELIKEFVDRVW</sequence>